<proteinExistence type="predicted"/>
<evidence type="ECO:0000313" key="2">
    <source>
        <dbReference type="Proteomes" id="UP000546257"/>
    </source>
</evidence>
<accession>A0A7J9SMI9</accession>
<sequence length="221" mass="24731">MHDDGMASHPDEYWEIRRELTPSPNPPVVADGDQRLAVLIDLSESRVASRYRRLRDRLSEFRCLKPTPTDELHLTVKLFDHTPTAATRGGSSSVSPTRIADAVTGIVEDCGPFRIDFPRLNLFPDTVYAEVDDGGRLADLNRALCELPWTTTSDRDARQFIPHLTLGYFTGDEGYDRLIDFLEAHRDPELPPMTVAGISIVAYDLTSNWGSAATTLRTYPL</sequence>
<reference evidence="1 2" key="1">
    <citation type="submission" date="2020-08" db="EMBL/GenBank/DDBJ databases">
        <authorList>
            <person name="Seo M.-J."/>
        </authorList>
    </citation>
    <scope>NUCLEOTIDE SEQUENCE [LARGE SCALE GENOMIC DNA]</scope>
    <source>
        <strain evidence="1 2">MBLA0160</strain>
    </source>
</reference>
<dbReference type="EMBL" id="JACKXD010000002">
    <property type="protein sequence ID" value="MBB6646281.1"/>
    <property type="molecule type" value="Genomic_DNA"/>
</dbReference>
<dbReference type="RefSeq" id="WP_185192629.1">
    <property type="nucleotide sequence ID" value="NZ_JACKXD010000002.1"/>
</dbReference>
<evidence type="ECO:0000313" key="1">
    <source>
        <dbReference type="EMBL" id="MBB6646281.1"/>
    </source>
</evidence>
<name>A0A7J9SMI9_9EURY</name>
<keyword evidence="2" id="KW-1185">Reference proteome</keyword>
<dbReference type="SUPFAM" id="SSF55144">
    <property type="entry name" value="LigT-like"/>
    <property type="match status" value="1"/>
</dbReference>
<organism evidence="1 2">
    <name type="scientific">Halobellus ruber</name>
    <dbReference type="NCBI Taxonomy" id="2761102"/>
    <lineage>
        <taxon>Archaea</taxon>
        <taxon>Methanobacteriati</taxon>
        <taxon>Methanobacteriota</taxon>
        <taxon>Stenosarchaea group</taxon>
        <taxon>Halobacteria</taxon>
        <taxon>Halobacteriales</taxon>
        <taxon>Haloferacaceae</taxon>
        <taxon>Halobellus</taxon>
    </lineage>
</organism>
<dbReference type="Pfam" id="PF13563">
    <property type="entry name" value="2_5_RNA_ligase2"/>
    <property type="match status" value="1"/>
</dbReference>
<protein>
    <submittedName>
        <fullName evidence="1">2'-5' RNA ligase family protein</fullName>
    </submittedName>
</protein>
<comment type="caution">
    <text evidence="1">The sequence shown here is derived from an EMBL/GenBank/DDBJ whole genome shotgun (WGS) entry which is preliminary data.</text>
</comment>
<dbReference type="InterPro" id="IPR009097">
    <property type="entry name" value="Cyclic_Pdiesterase"/>
</dbReference>
<dbReference type="Proteomes" id="UP000546257">
    <property type="component" value="Unassembled WGS sequence"/>
</dbReference>
<dbReference type="Gene3D" id="3.90.1140.10">
    <property type="entry name" value="Cyclic phosphodiesterase"/>
    <property type="match status" value="1"/>
</dbReference>
<gene>
    <name evidence="1" type="ORF">H5V44_08260</name>
</gene>
<dbReference type="AlphaFoldDB" id="A0A7J9SMI9"/>
<dbReference type="GO" id="GO:0016874">
    <property type="term" value="F:ligase activity"/>
    <property type="evidence" value="ECO:0007669"/>
    <property type="project" value="UniProtKB-KW"/>
</dbReference>
<keyword evidence="1" id="KW-0436">Ligase</keyword>